<accession>E1F3R2</accession>
<dbReference type="EMBL" id="ACVC01000158">
    <property type="protein sequence ID" value="EFO62934.1"/>
    <property type="molecule type" value="Genomic_DNA"/>
</dbReference>
<dbReference type="OMA" id="CPYLYET"/>
<evidence type="ECO:0000313" key="1">
    <source>
        <dbReference type="EMBL" id="EFO62934.1"/>
    </source>
</evidence>
<organism evidence="1 2">
    <name type="scientific">Giardia intestinalis (strain P15)</name>
    <name type="common">Giardia lamblia</name>
    <dbReference type="NCBI Taxonomy" id="658858"/>
    <lineage>
        <taxon>Eukaryota</taxon>
        <taxon>Metamonada</taxon>
        <taxon>Diplomonadida</taxon>
        <taxon>Hexamitidae</taxon>
        <taxon>Giardiinae</taxon>
        <taxon>Giardia</taxon>
    </lineage>
</organism>
<dbReference type="AlphaFoldDB" id="E1F3R2"/>
<sequence length="170" mass="19268">MKNCSCFHSFNVNGPADTLSTRGLTEYGTQQLPSVIDVSWPGSITGKSCLTSHRPDIDLQERNDSCVDNYNHYPPEPSMTKFDPSHQADYTRILHSSFLRSRAPTQVFKLAVDRDKIMCPYLYETYKYALNDMANRKIVTLTRGLVPATVLSDQSRPVSSYAPVRVRYHS</sequence>
<evidence type="ECO:0000313" key="2">
    <source>
        <dbReference type="Proteomes" id="UP000008974"/>
    </source>
</evidence>
<proteinExistence type="predicted"/>
<dbReference type="VEuPathDB" id="GiardiaDB:GLP15_331"/>
<reference evidence="1 2" key="1">
    <citation type="journal article" date="2010" name="BMC Genomics">
        <title>Genome analysis and comparative genomics of a Giardia intestinalis assemblage E isolate.</title>
        <authorList>
            <person name="Jerlstrom-Hultqvist J."/>
            <person name="Franzen O."/>
            <person name="Ankarklev J."/>
            <person name="Xu F."/>
            <person name="Nohynkova E."/>
            <person name="Andersson J.O."/>
            <person name="Svard S.G."/>
            <person name="Andersson B."/>
        </authorList>
    </citation>
    <scope>NUCLEOTIDE SEQUENCE [LARGE SCALE GENOMIC DNA]</scope>
    <source>
        <strain evidence="1 2">P15</strain>
    </source>
</reference>
<name>E1F3R2_GIAIA</name>
<comment type="caution">
    <text evidence="1">The sequence shown here is derived from an EMBL/GenBank/DDBJ whole genome shotgun (WGS) entry which is preliminary data.</text>
</comment>
<dbReference type="OrthoDB" id="10258274at2759"/>
<gene>
    <name evidence="1" type="ORF">GLP15_331</name>
</gene>
<protein>
    <submittedName>
        <fullName evidence="1">Uncharacterized protein</fullName>
    </submittedName>
</protein>
<dbReference type="Proteomes" id="UP000008974">
    <property type="component" value="Unassembled WGS sequence"/>
</dbReference>